<keyword evidence="7" id="KW-1185">Reference proteome</keyword>
<dbReference type="Pfam" id="PF13399">
    <property type="entry name" value="LytR_C"/>
    <property type="match status" value="1"/>
</dbReference>
<feature type="domain" description="Cell envelope-related transcriptional attenuator" evidence="4">
    <location>
        <begin position="174"/>
        <end position="334"/>
    </location>
</feature>
<feature type="region of interest" description="Disordered" evidence="2">
    <location>
        <begin position="421"/>
        <end position="446"/>
    </location>
</feature>
<dbReference type="Gene3D" id="3.40.630.190">
    <property type="entry name" value="LCP protein"/>
    <property type="match status" value="1"/>
</dbReference>
<dbReference type="InterPro" id="IPR027381">
    <property type="entry name" value="LytR/CpsA/Psr_C"/>
</dbReference>
<protein>
    <submittedName>
        <fullName evidence="6">LCP family protein</fullName>
    </submittedName>
</protein>
<feature type="region of interest" description="Disordered" evidence="2">
    <location>
        <begin position="1"/>
        <end position="84"/>
    </location>
</feature>
<comment type="similarity">
    <text evidence="1">Belongs to the LytR/CpsA/Psr (LCP) family.</text>
</comment>
<dbReference type="RefSeq" id="WP_344581406.1">
    <property type="nucleotide sequence ID" value="NZ_BAAARK010000022.1"/>
</dbReference>
<proteinExistence type="inferred from homology"/>
<comment type="caution">
    <text evidence="6">The sequence shown here is derived from an EMBL/GenBank/DDBJ whole genome shotgun (WGS) entry which is preliminary data.</text>
</comment>
<evidence type="ECO:0000313" key="6">
    <source>
        <dbReference type="EMBL" id="GAA2678303.1"/>
    </source>
</evidence>
<feature type="compositionally biased region" description="Gly residues" evidence="2">
    <location>
        <begin position="51"/>
        <end position="67"/>
    </location>
</feature>
<keyword evidence="3" id="KW-0812">Transmembrane</keyword>
<dbReference type="Pfam" id="PF03816">
    <property type="entry name" value="LytR_cpsA_psr"/>
    <property type="match status" value="1"/>
</dbReference>
<sequence length="585" mass="61847">MPQSGVRGEGQRRGRREAESEAEPEPKRLGWTAPDGFEDKGLPPDAPGWAPEGGAGGPAPDGDGGPPGDEPAAHRAGRGPRRRRGRRVLRWTALGLGVLLVAGATGGYLYYQHLNSNLRKEALDLGPGGLAKPEPNAFGQTPLNILLVGSDGRNSEKNIELGGARQDADRKPLADVQMLLHVSADRSNMSVLSIPRDTRVDIPQCTDPKDGHVYPRTTAAINESLQHGGPGCTVATWKELTGVYIDHFMMVDFAGVVDMADAVGGVPVCVDRNVYSHDRRGHGSGLKLTKGTHSVQGVQALQWLRTRYGFEDNTDIGRAKAQHMYMNSMIRQLKQGTKLTDPVQLRDLAEAATSALTVDDGLGSVKKLYDLGGDLQRVPTQRITMATMPWQYGPGEEYVLPKPGEAQATFAMLRNDVALDGKGGKGGKDGAGTGTKKTPEPGASTPKAKLEVVVQNGTEGARGPAGGRANELHDRLLALGYTGARTDSRLTSRADTALVYRDAAQRGDALALAKALGLPSGAVRESSAVGTMRLVVGNDWRTGTAYPAAAGGDGGSAHQAPKSADPLNAEKDSSACMKVNPQYSF</sequence>
<accession>A0ABN3SJV7</accession>
<organism evidence="6 7">
    <name type="scientific">Streptomyces lunalinharesii</name>
    <dbReference type="NCBI Taxonomy" id="333384"/>
    <lineage>
        <taxon>Bacteria</taxon>
        <taxon>Bacillati</taxon>
        <taxon>Actinomycetota</taxon>
        <taxon>Actinomycetes</taxon>
        <taxon>Kitasatosporales</taxon>
        <taxon>Streptomycetaceae</taxon>
        <taxon>Streptomyces</taxon>
    </lineage>
</organism>
<feature type="compositionally biased region" description="Basic residues" evidence="2">
    <location>
        <begin position="75"/>
        <end position="84"/>
    </location>
</feature>
<dbReference type="InterPro" id="IPR004474">
    <property type="entry name" value="LytR_CpsA_psr"/>
</dbReference>
<feature type="region of interest" description="Disordered" evidence="2">
    <location>
        <begin position="547"/>
        <end position="574"/>
    </location>
</feature>
<dbReference type="Proteomes" id="UP001500994">
    <property type="component" value="Unassembled WGS sequence"/>
</dbReference>
<dbReference type="InterPro" id="IPR050922">
    <property type="entry name" value="LytR/CpsA/Psr_CW_biosynth"/>
</dbReference>
<evidence type="ECO:0000256" key="1">
    <source>
        <dbReference type="ARBA" id="ARBA00006068"/>
    </source>
</evidence>
<keyword evidence="3" id="KW-0472">Membrane</keyword>
<evidence type="ECO:0000256" key="2">
    <source>
        <dbReference type="SAM" id="MobiDB-lite"/>
    </source>
</evidence>
<dbReference type="EMBL" id="BAAARK010000022">
    <property type="protein sequence ID" value="GAA2678303.1"/>
    <property type="molecule type" value="Genomic_DNA"/>
</dbReference>
<keyword evidence="3" id="KW-1133">Transmembrane helix</keyword>
<feature type="compositionally biased region" description="Basic and acidic residues" evidence="2">
    <location>
        <begin position="9"/>
        <end position="28"/>
    </location>
</feature>
<evidence type="ECO:0000259" key="4">
    <source>
        <dbReference type="Pfam" id="PF03816"/>
    </source>
</evidence>
<feature type="domain" description="LytR/CpsA/Psr regulator C-terminal" evidence="5">
    <location>
        <begin position="450"/>
        <end position="540"/>
    </location>
</feature>
<dbReference type="PANTHER" id="PTHR33392:SF6">
    <property type="entry name" value="POLYISOPRENYL-TEICHOIC ACID--PEPTIDOGLYCAN TEICHOIC ACID TRANSFERASE TAGU"/>
    <property type="match status" value="1"/>
</dbReference>
<feature type="transmembrane region" description="Helical" evidence="3">
    <location>
        <begin position="88"/>
        <end position="111"/>
    </location>
</feature>
<evidence type="ECO:0000313" key="7">
    <source>
        <dbReference type="Proteomes" id="UP001500994"/>
    </source>
</evidence>
<dbReference type="NCBIfam" id="TIGR00350">
    <property type="entry name" value="lytR_cpsA_psr"/>
    <property type="match status" value="1"/>
</dbReference>
<gene>
    <name evidence="6" type="ORF">GCM10009864_57680</name>
</gene>
<evidence type="ECO:0000256" key="3">
    <source>
        <dbReference type="SAM" id="Phobius"/>
    </source>
</evidence>
<reference evidence="6 7" key="1">
    <citation type="journal article" date="2019" name="Int. J. Syst. Evol. Microbiol.">
        <title>The Global Catalogue of Microorganisms (GCM) 10K type strain sequencing project: providing services to taxonomists for standard genome sequencing and annotation.</title>
        <authorList>
            <consortium name="The Broad Institute Genomics Platform"/>
            <consortium name="The Broad Institute Genome Sequencing Center for Infectious Disease"/>
            <person name="Wu L."/>
            <person name="Ma J."/>
        </authorList>
    </citation>
    <scope>NUCLEOTIDE SEQUENCE [LARGE SCALE GENOMIC DNA]</scope>
    <source>
        <strain evidence="6 7">JCM 16374</strain>
    </source>
</reference>
<evidence type="ECO:0000259" key="5">
    <source>
        <dbReference type="Pfam" id="PF13399"/>
    </source>
</evidence>
<dbReference type="PANTHER" id="PTHR33392">
    <property type="entry name" value="POLYISOPRENYL-TEICHOIC ACID--PEPTIDOGLYCAN TEICHOIC ACID TRANSFERASE TAGU"/>
    <property type="match status" value="1"/>
</dbReference>
<name>A0ABN3SJV7_9ACTN</name>